<evidence type="ECO:0000256" key="7">
    <source>
        <dbReference type="ARBA" id="ARBA00022989"/>
    </source>
</evidence>
<comment type="similarity">
    <text evidence="9">Belongs to the binding-protein-dependent transport system permease family.</text>
</comment>
<dbReference type="RefSeq" id="WP_246690639.1">
    <property type="nucleotide sequence ID" value="NZ_VIWP01000001.1"/>
</dbReference>
<dbReference type="Proteomes" id="UP000320653">
    <property type="component" value="Unassembled WGS sequence"/>
</dbReference>
<dbReference type="PANTHER" id="PTHR43386">
    <property type="entry name" value="OLIGOPEPTIDE TRANSPORT SYSTEM PERMEASE PROTEIN APPC"/>
    <property type="match status" value="1"/>
</dbReference>
<keyword evidence="3" id="KW-1003">Cell membrane</keyword>
<dbReference type="CDD" id="cd06261">
    <property type="entry name" value="TM_PBP2"/>
    <property type="match status" value="1"/>
</dbReference>
<keyword evidence="5" id="KW-0571">Peptide transport</keyword>
<reference evidence="11 12" key="1">
    <citation type="submission" date="2019-06" db="EMBL/GenBank/DDBJ databases">
        <title>Sorghum-associated microbial communities from plants grown in Nebraska, USA.</title>
        <authorList>
            <person name="Schachtman D."/>
        </authorList>
    </citation>
    <scope>NUCLEOTIDE SEQUENCE [LARGE SCALE GENOMIC DNA]</scope>
    <source>
        <strain evidence="11 12">1225</strain>
    </source>
</reference>
<feature type="domain" description="ABC transmembrane type-1" evidence="10">
    <location>
        <begin position="113"/>
        <end position="302"/>
    </location>
</feature>
<keyword evidence="4 9" id="KW-0812">Transmembrane</keyword>
<dbReference type="SUPFAM" id="SSF161098">
    <property type="entry name" value="MetI-like"/>
    <property type="match status" value="1"/>
</dbReference>
<dbReference type="PANTHER" id="PTHR43386:SF1">
    <property type="entry name" value="D,D-DIPEPTIDE TRANSPORT SYSTEM PERMEASE PROTEIN DDPC-RELATED"/>
    <property type="match status" value="1"/>
</dbReference>
<evidence type="ECO:0000256" key="4">
    <source>
        <dbReference type="ARBA" id="ARBA00022692"/>
    </source>
</evidence>
<comment type="subcellular location">
    <subcellularLocation>
        <location evidence="1 9">Cell membrane</location>
        <topology evidence="1 9">Multi-pass membrane protein</topology>
    </subcellularLocation>
</comment>
<dbReference type="Pfam" id="PF00528">
    <property type="entry name" value="BPD_transp_1"/>
    <property type="match status" value="1"/>
</dbReference>
<keyword evidence="6" id="KW-0653">Protein transport</keyword>
<dbReference type="InterPro" id="IPR025966">
    <property type="entry name" value="OppC_N"/>
</dbReference>
<evidence type="ECO:0000313" key="11">
    <source>
        <dbReference type="EMBL" id="TWF58732.1"/>
    </source>
</evidence>
<proteinExistence type="inferred from homology"/>
<evidence type="ECO:0000256" key="8">
    <source>
        <dbReference type="ARBA" id="ARBA00023136"/>
    </source>
</evidence>
<feature type="transmembrane region" description="Helical" evidence="9">
    <location>
        <begin position="152"/>
        <end position="169"/>
    </location>
</feature>
<dbReference type="GO" id="GO:0005886">
    <property type="term" value="C:plasma membrane"/>
    <property type="evidence" value="ECO:0007669"/>
    <property type="project" value="UniProtKB-SubCell"/>
</dbReference>
<protein>
    <submittedName>
        <fullName evidence="11">Peptide/nickel transport system permease protein</fullName>
    </submittedName>
</protein>
<dbReference type="InterPro" id="IPR000515">
    <property type="entry name" value="MetI-like"/>
</dbReference>
<evidence type="ECO:0000259" key="10">
    <source>
        <dbReference type="PROSITE" id="PS50928"/>
    </source>
</evidence>
<evidence type="ECO:0000256" key="2">
    <source>
        <dbReference type="ARBA" id="ARBA00022448"/>
    </source>
</evidence>
<keyword evidence="12" id="KW-1185">Reference proteome</keyword>
<evidence type="ECO:0000256" key="9">
    <source>
        <dbReference type="RuleBase" id="RU363032"/>
    </source>
</evidence>
<keyword evidence="7 9" id="KW-1133">Transmembrane helix</keyword>
<dbReference type="GO" id="GO:0015833">
    <property type="term" value="P:peptide transport"/>
    <property type="evidence" value="ECO:0007669"/>
    <property type="project" value="UniProtKB-KW"/>
</dbReference>
<evidence type="ECO:0000256" key="6">
    <source>
        <dbReference type="ARBA" id="ARBA00022927"/>
    </source>
</evidence>
<evidence type="ECO:0000313" key="12">
    <source>
        <dbReference type="Proteomes" id="UP000320653"/>
    </source>
</evidence>
<dbReference type="InterPro" id="IPR050366">
    <property type="entry name" value="BP-dependent_transpt_permease"/>
</dbReference>
<dbReference type="Pfam" id="PF12911">
    <property type="entry name" value="OppC_N"/>
    <property type="match status" value="1"/>
</dbReference>
<feature type="transmembrane region" description="Helical" evidence="9">
    <location>
        <begin position="280"/>
        <end position="302"/>
    </location>
</feature>
<sequence length="316" mass="34547">MTAEPMNSQIDTQIAASADTQRPLTFRERHASQIRQWRLYAHMFRKSFSSMLGLTLVVLFLLLAAFGPLLVPYPEAASGAINMSAKLQPPSSTYWFGTDEMGADIFSRVIMGARTSLWIGVVITCLAALIGVPLGILAGYRGGWVRAVIMRVTELFLAVPGLALALAIVAALGPGITNCVLALAIVWWPGYVRLVEAKTLSVKEELFIESARSIGARTPWILWHHILPNCLSPIIVKMSMDMGMAILSAASLGFIGLGAQPPSPEWGAMISVARTYMPDWWWYSLFPGAAIFLTVLGFNLLGDGLRDILDPRSRDR</sequence>
<feature type="transmembrane region" description="Helical" evidence="9">
    <location>
        <begin position="242"/>
        <end position="260"/>
    </location>
</feature>
<evidence type="ECO:0000256" key="3">
    <source>
        <dbReference type="ARBA" id="ARBA00022475"/>
    </source>
</evidence>
<name>A0A561R821_9HYPH</name>
<dbReference type="AlphaFoldDB" id="A0A561R821"/>
<feature type="transmembrane region" description="Helical" evidence="9">
    <location>
        <begin position="175"/>
        <end position="194"/>
    </location>
</feature>
<dbReference type="InterPro" id="IPR035906">
    <property type="entry name" value="MetI-like_sf"/>
</dbReference>
<feature type="transmembrane region" description="Helical" evidence="9">
    <location>
        <begin position="48"/>
        <end position="71"/>
    </location>
</feature>
<comment type="caution">
    <text evidence="11">The sequence shown here is derived from an EMBL/GenBank/DDBJ whole genome shotgun (WGS) entry which is preliminary data.</text>
</comment>
<organism evidence="11 12">
    <name type="scientific">Neorhizobium alkalisoli</name>
    <dbReference type="NCBI Taxonomy" id="528178"/>
    <lineage>
        <taxon>Bacteria</taxon>
        <taxon>Pseudomonadati</taxon>
        <taxon>Pseudomonadota</taxon>
        <taxon>Alphaproteobacteria</taxon>
        <taxon>Hyphomicrobiales</taxon>
        <taxon>Rhizobiaceae</taxon>
        <taxon>Rhizobium/Agrobacterium group</taxon>
        <taxon>Neorhizobium</taxon>
    </lineage>
</organism>
<gene>
    <name evidence="11" type="ORF">FHW37_101536</name>
</gene>
<dbReference type="Gene3D" id="1.10.3720.10">
    <property type="entry name" value="MetI-like"/>
    <property type="match status" value="1"/>
</dbReference>
<keyword evidence="8 9" id="KW-0472">Membrane</keyword>
<keyword evidence="2 9" id="KW-0813">Transport</keyword>
<evidence type="ECO:0000256" key="1">
    <source>
        <dbReference type="ARBA" id="ARBA00004651"/>
    </source>
</evidence>
<dbReference type="GO" id="GO:0015031">
    <property type="term" value="P:protein transport"/>
    <property type="evidence" value="ECO:0007669"/>
    <property type="project" value="UniProtKB-KW"/>
</dbReference>
<accession>A0A561R821</accession>
<feature type="transmembrane region" description="Helical" evidence="9">
    <location>
        <begin position="117"/>
        <end position="140"/>
    </location>
</feature>
<dbReference type="GO" id="GO:0055085">
    <property type="term" value="P:transmembrane transport"/>
    <property type="evidence" value="ECO:0007669"/>
    <property type="project" value="InterPro"/>
</dbReference>
<dbReference type="EMBL" id="VIWP01000001">
    <property type="protein sequence ID" value="TWF58732.1"/>
    <property type="molecule type" value="Genomic_DNA"/>
</dbReference>
<dbReference type="PROSITE" id="PS50928">
    <property type="entry name" value="ABC_TM1"/>
    <property type="match status" value="1"/>
</dbReference>
<evidence type="ECO:0000256" key="5">
    <source>
        <dbReference type="ARBA" id="ARBA00022856"/>
    </source>
</evidence>